<comment type="subcellular location">
    <subcellularLocation>
        <location evidence="1">Cell envelope</location>
    </subcellularLocation>
</comment>
<dbReference type="GO" id="GO:0030313">
    <property type="term" value="C:cell envelope"/>
    <property type="evidence" value="ECO:0007669"/>
    <property type="project" value="UniProtKB-SubCell"/>
</dbReference>
<dbReference type="InterPro" id="IPR050553">
    <property type="entry name" value="Thioredoxin_ResA/DsbE_sf"/>
</dbReference>
<dbReference type="KEGG" id="dsu:Dsui_0386"/>
<dbReference type="OrthoDB" id="9811352at2"/>
<dbReference type="Gene3D" id="3.40.30.10">
    <property type="entry name" value="Glutaredoxin"/>
    <property type="match status" value="1"/>
</dbReference>
<evidence type="ECO:0000256" key="4">
    <source>
        <dbReference type="ARBA" id="ARBA00023284"/>
    </source>
</evidence>
<dbReference type="InterPro" id="IPR013766">
    <property type="entry name" value="Thioredoxin_domain"/>
</dbReference>
<dbReference type="HOGENOM" id="CLU_042529_11_1_4"/>
<accession>G8QP01</accession>
<dbReference type="PROSITE" id="PS51352">
    <property type="entry name" value="THIOREDOXIN_2"/>
    <property type="match status" value="1"/>
</dbReference>
<evidence type="ECO:0000256" key="1">
    <source>
        <dbReference type="ARBA" id="ARBA00004196"/>
    </source>
</evidence>
<dbReference type="InterPro" id="IPR000866">
    <property type="entry name" value="AhpC/TSA"/>
</dbReference>
<dbReference type="RefSeq" id="WP_014235501.1">
    <property type="nucleotide sequence ID" value="NC_016616.1"/>
</dbReference>
<dbReference type="AlphaFoldDB" id="G8QP01"/>
<dbReference type="Proteomes" id="UP000005633">
    <property type="component" value="Chromosome"/>
</dbReference>
<reference evidence="7 8" key="1">
    <citation type="journal article" date="2012" name="J. Bacteriol.">
        <title>Complete genome sequence of the anaerobic perchlorate-reducing bacterium Azospira suillum strain PS.</title>
        <authorList>
            <person name="Byrne-Bailey K.G."/>
            <person name="Coates J.D."/>
        </authorList>
    </citation>
    <scope>NUCLEOTIDE SEQUENCE [LARGE SCALE GENOMIC DNA]</scope>
    <source>
        <strain evidence="8">ATCC BAA-33 / DSM 13638 / PS</strain>
    </source>
</reference>
<dbReference type="CDD" id="cd02966">
    <property type="entry name" value="TlpA_like_family"/>
    <property type="match status" value="1"/>
</dbReference>
<sequence length="182" mass="19604">MKPTRPLLMRLALAIGLAATAFAAGLYFGRGEHPAFTPEPPAKAVRQLLQLQLPTADGKPQALAQWSGQVRVINYWATWCPPCREEMPEFSRLQQELGSKGVQFIGIALDSADSVQEFAAKQPTAYPLLIATPEAVGNLKNLGNSRGGLPFTLVLDRQGQARHVRLGGLNGAELAAILQPLL</sequence>
<dbReference type="GO" id="GO:0015036">
    <property type="term" value="F:disulfide oxidoreductase activity"/>
    <property type="evidence" value="ECO:0007669"/>
    <property type="project" value="UniProtKB-ARBA"/>
</dbReference>
<evidence type="ECO:0000259" key="6">
    <source>
        <dbReference type="PROSITE" id="PS51352"/>
    </source>
</evidence>
<keyword evidence="5" id="KW-0732">Signal</keyword>
<gene>
    <name evidence="7" type="ordered locus">Dsui_0386</name>
</gene>
<dbReference type="STRING" id="640081.Dsui_0386"/>
<name>G8QP01_AZOOP</name>
<dbReference type="PANTHER" id="PTHR42852:SF6">
    <property type="entry name" value="THIOL:DISULFIDE INTERCHANGE PROTEIN DSBE"/>
    <property type="match status" value="1"/>
</dbReference>
<dbReference type="Pfam" id="PF00578">
    <property type="entry name" value="AhpC-TSA"/>
    <property type="match status" value="1"/>
</dbReference>
<organism evidence="7 8">
    <name type="scientific">Azospira oryzae (strain ATCC BAA-33 / DSM 13638 / PS)</name>
    <name type="common">Dechlorosoma suillum</name>
    <dbReference type="NCBI Taxonomy" id="640081"/>
    <lineage>
        <taxon>Bacteria</taxon>
        <taxon>Pseudomonadati</taxon>
        <taxon>Pseudomonadota</taxon>
        <taxon>Betaproteobacteria</taxon>
        <taxon>Rhodocyclales</taxon>
        <taxon>Rhodocyclaceae</taxon>
        <taxon>Azospira</taxon>
    </lineage>
</organism>
<feature type="domain" description="Thioredoxin" evidence="6">
    <location>
        <begin position="42"/>
        <end position="182"/>
    </location>
</feature>
<evidence type="ECO:0000313" key="7">
    <source>
        <dbReference type="EMBL" id="AEV24800.1"/>
    </source>
</evidence>
<keyword evidence="4" id="KW-0676">Redox-active center</keyword>
<evidence type="ECO:0000313" key="8">
    <source>
        <dbReference type="Proteomes" id="UP000005633"/>
    </source>
</evidence>
<dbReference type="eggNOG" id="COG0526">
    <property type="taxonomic scope" value="Bacteria"/>
</dbReference>
<dbReference type="PROSITE" id="PS00194">
    <property type="entry name" value="THIOREDOXIN_1"/>
    <property type="match status" value="1"/>
</dbReference>
<keyword evidence="3" id="KW-1015">Disulfide bond</keyword>
<keyword evidence="7" id="KW-0413">Isomerase</keyword>
<keyword evidence="2" id="KW-0201">Cytochrome c-type biogenesis</keyword>
<dbReference type="PANTHER" id="PTHR42852">
    <property type="entry name" value="THIOL:DISULFIDE INTERCHANGE PROTEIN DSBE"/>
    <property type="match status" value="1"/>
</dbReference>
<dbReference type="GO" id="GO:0017004">
    <property type="term" value="P:cytochrome complex assembly"/>
    <property type="evidence" value="ECO:0007669"/>
    <property type="project" value="UniProtKB-KW"/>
</dbReference>
<feature type="signal peptide" evidence="5">
    <location>
        <begin position="1"/>
        <end position="23"/>
    </location>
</feature>
<dbReference type="InterPro" id="IPR017937">
    <property type="entry name" value="Thioredoxin_CS"/>
</dbReference>
<dbReference type="EMBL" id="CP003153">
    <property type="protein sequence ID" value="AEV24800.1"/>
    <property type="molecule type" value="Genomic_DNA"/>
</dbReference>
<evidence type="ECO:0000256" key="5">
    <source>
        <dbReference type="SAM" id="SignalP"/>
    </source>
</evidence>
<feature type="chain" id="PRO_5003514956" evidence="5">
    <location>
        <begin position="24"/>
        <end position="182"/>
    </location>
</feature>
<dbReference type="InterPro" id="IPR036249">
    <property type="entry name" value="Thioredoxin-like_sf"/>
</dbReference>
<protein>
    <submittedName>
        <fullName evidence="7">Thiol-disulfide isomerase-like thioredoxin</fullName>
    </submittedName>
</protein>
<evidence type="ECO:0000256" key="2">
    <source>
        <dbReference type="ARBA" id="ARBA00022748"/>
    </source>
</evidence>
<evidence type="ECO:0000256" key="3">
    <source>
        <dbReference type="ARBA" id="ARBA00023157"/>
    </source>
</evidence>
<dbReference type="SUPFAM" id="SSF52833">
    <property type="entry name" value="Thioredoxin-like"/>
    <property type="match status" value="1"/>
</dbReference>
<dbReference type="GO" id="GO:0016209">
    <property type="term" value="F:antioxidant activity"/>
    <property type="evidence" value="ECO:0007669"/>
    <property type="project" value="InterPro"/>
</dbReference>
<dbReference type="GO" id="GO:0016853">
    <property type="term" value="F:isomerase activity"/>
    <property type="evidence" value="ECO:0007669"/>
    <property type="project" value="UniProtKB-KW"/>
</dbReference>
<proteinExistence type="predicted"/>